<reference evidence="17" key="1">
    <citation type="journal article" date="2020" name="Nat. Commun.">
        <title>Genome sequence of the cluster root forming white lupin.</title>
        <authorList>
            <person name="Hufnagel B."/>
            <person name="Marques A."/>
            <person name="Soriano A."/>
            <person name="Marques L."/>
            <person name="Divol F."/>
            <person name="Doumas P."/>
            <person name="Sallet E."/>
            <person name="Mancinotti D."/>
            <person name="Carrere S."/>
            <person name="Marande W."/>
            <person name="Arribat S."/>
            <person name="Keller J."/>
            <person name="Huneau C."/>
            <person name="Blein T."/>
            <person name="Aime D."/>
            <person name="Laguerre M."/>
            <person name="Taylor J."/>
            <person name="Schubert V."/>
            <person name="Nelson M."/>
            <person name="Geu-Flores F."/>
            <person name="Crespi M."/>
            <person name="Gallardo-Guerrero K."/>
            <person name="Delaux P.-M."/>
            <person name="Salse J."/>
            <person name="Berges H."/>
            <person name="Guyot R."/>
            <person name="Gouzy J."/>
            <person name="Peret B."/>
        </authorList>
    </citation>
    <scope>NUCLEOTIDE SEQUENCE [LARGE SCALE GENOMIC DNA]</scope>
    <source>
        <strain evidence="17">cv. Amiga</strain>
    </source>
</reference>
<accession>A0A6A4P3P8</accession>
<evidence type="ECO:0000256" key="9">
    <source>
        <dbReference type="ARBA" id="ARBA00047375"/>
    </source>
</evidence>
<dbReference type="Pfam" id="PF08541">
    <property type="entry name" value="ACP_syn_III_C"/>
    <property type="match status" value="1"/>
</dbReference>
<dbReference type="EC" id="2.3.1.-" evidence="10"/>
<protein>
    <recommendedName>
        <fullName evidence="10">3-ketoacyl-CoA synthase</fullName>
        <ecNumber evidence="10">2.3.1.-</ecNumber>
    </recommendedName>
</protein>
<proteinExistence type="inferred from homology"/>
<feature type="active site" evidence="11">
    <location>
        <position position="515"/>
    </location>
</feature>
<keyword evidence="17" id="KW-1185">Reference proteome</keyword>
<keyword evidence="4 10" id="KW-0808">Transferase</keyword>
<dbReference type="InterPro" id="IPR012392">
    <property type="entry name" value="3-ktacl-CoA_syn"/>
</dbReference>
<evidence type="ECO:0000256" key="11">
    <source>
        <dbReference type="PIRSR" id="PIRSR036417-1"/>
    </source>
</evidence>
<evidence type="ECO:0000313" key="16">
    <source>
        <dbReference type="EMBL" id="KAE9593588.1"/>
    </source>
</evidence>
<dbReference type="InterPro" id="IPR013601">
    <property type="entry name" value="FAE1_typ3_polyketide_synth"/>
</dbReference>
<dbReference type="Proteomes" id="UP000447434">
    <property type="component" value="Chromosome 18"/>
</dbReference>
<feature type="compositionally biased region" description="Basic and acidic residues" evidence="12">
    <location>
        <begin position="33"/>
        <end position="53"/>
    </location>
</feature>
<feature type="region of interest" description="Disordered" evidence="12">
    <location>
        <begin position="30"/>
        <end position="57"/>
    </location>
</feature>
<dbReference type="InterPro" id="IPR013747">
    <property type="entry name" value="ACP_syn_III_C"/>
</dbReference>
<dbReference type="AlphaFoldDB" id="A0A6A4P3P8"/>
<evidence type="ECO:0000256" key="3">
    <source>
        <dbReference type="ARBA" id="ARBA00005531"/>
    </source>
</evidence>
<feature type="transmembrane region" description="Helical" evidence="13">
    <location>
        <begin position="110"/>
        <end position="133"/>
    </location>
</feature>
<evidence type="ECO:0000256" key="12">
    <source>
        <dbReference type="SAM" id="MobiDB-lite"/>
    </source>
</evidence>
<organism evidence="16 17">
    <name type="scientific">Lupinus albus</name>
    <name type="common">White lupine</name>
    <name type="synonym">Lupinus termis</name>
    <dbReference type="NCBI Taxonomy" id="3870"/>
    <lineage>
        <taxon>Eukaryota</taxon>
        <taxon>Viridiplantae</taxon>
        <taxon>Streptophyta</taxon>
        <taxon>Embryophyta</taxon>
        <taxon>Tracheophyta</taxon>
        <taxon>Spermatophyta</taxon>
        <taxon>Magnoliopsida</taxon>
        <taxon>eudicotyledons</taxon>
        <taxon>Gunneridae</taxon>
        <taxon>Pentapetalae</taxon>
        <taxon>rosids</taxon>
        <taxon>fabids</taxon>
        <taxon>Fabales</taxon>
        <taxon>Fabaceae</taxon>
        <taxon>Papilionoideae</taxon>
        <taxon>50 kb inversion clade</taxon>
        <taxon>genistoids sensu lato</taxon>
        <taxon>core genistoids</taxon>
        <taxon>Genisteae</taxon>
        <taxon>Lupinus</taxon>
    </lineage>
</organism>
<feature type="active site" evidence="11">
    <location>
        <position position="478"/>
    </location>
</feature>
<dbReference type="UniPathway" id="UPA00094"/>
<dbReference type="SUPFAM" id="SSF53901">
    <property type="entry name" value="Thiolase-like"/>
    <property type="match status" value="2"/>
</dbReference>
<comment type="subcellular location">
    <subcellularLocation>
        <location evidence="1">Membrane</location>
    </subcellularLocation>
</comment>
<evidence type="ECO:0000256" key="8">
    <source>
        <dbReference type="ARBA" id="ARBA00023315"/>
    </source>
</evidence>
<sequence length="592" mass="67176">MSIIYFIIFQTHLHSFIKPIQTHNLFTQTNTSKEQHKIRENNPFRKQDRKKMGGDSSIDMNKERLTAEMNFKDSTSAVIKIRRRLPDFLHSVKLKYVKLGYGYSCNTTTILFTLIVPLFLTLLFQITGLNLNLHHFTHFFSGSNRTINLDSYTLTRIAGSSFLLFLFGLYYAKRSRPVYLVDFSCYKPEKDRKISVDGFLKMTEELGTFEEETVQFQRRVSFKAGLGDETYLPRGITSRPPNLNLHEARIEAETVMFGALDSLFAKTGVQPRNIDILVVNCSLFNPTPSLSAMIVNHYSMRSDIKSYNLGGMGCSAGLISIDLAKDLLKANPNSYVVVVSTENITLNWYFGNDRSMLLSNCIFRMGGAAVLLSNKGSDRVRSKYELVHTVRTHKGSDDKNYNCVYQKEDGNGKIGVCLARELMAVAGDALKTNITTLGPLVLPFSEQLMFFMSLMRKKIMKGLRVKPYIPDFKLAFEHFCIHAGGRAVLDELQKNLELTEWHMEPSRMTLHRFGNTSSSSLWYELAYTEAKGRVKKGDRVWQIAFGSGFKCNSAVWKAVKAMPAVKDWRGNPWDDSVDKYPVHVPTSIGNAS</sequence>
<dbReference type="GO" id="GO:0006633">
    <property type="term" value="P:fatty acid biosynthetic process"/>
    <property type="evidence" value="ECO:0007669"/>
    <property type="project" value="UniProtKB-UniPathway"/>
</dbReference>
<evidence type="ECO:0000313" key="17">
    <source>
        <dbReference type="Proteomes" id="UP000447434"/>
    </source>
</evidence>
<dbReference type="EMBL" id="WOCE01000018">
    <property type="protein sequence ID" value="KAE9593588.1"/>
    <property type="molecule type" value="Genomic_DNA"/>
</dbReference>
<feature type="domain" description="FAE" evidence="14">
    <location>
        <begin position="170"/>
        <end position="458"/>
    </location>
</feature>
<dbReference type="OrthoDB" id="329835at2759"/>
<keyword evidence="7 13" id="KW-0472">Membrane</keyword>
<comment type="caution">
    <text evidence="16">The sequence shown here is derived from an EMBL/GenBank/DDBJ whole genome shotgun (WGS) entry which is preliminary data.</text>
</comment>
<dbReference type="FunFam" id="3.40.47.10:FF:000028">
    <property type="entry name" value="3-ketoacyl-CoA synthase"/>
    <property type="match status" value="1"/>
</dbReference>
<dbReference type="InterPro" id="IPR016039">
    <property type="entry name" value="Thiolase-like"/>
</dbReference>
<dbReference type="PIRSF" id="PIRSF036417">
    <property type="entry name" value="3-ktacl-CoA_syn"/>
    <property type="match status" value="1"/>
</dbReference>
<evidence type="ECO:0000259" key="15">
    <source>
        <dbReference type="Pfam" id="PF08541"/>
    </source>
</evidence>
<dbReference type="Gene3D" id="3.40.47.10">
    <property type="match status" value="1"/>
</dbReference>
<feature type="active site" evidence="11">
    <location>
        <position position="393"/>
    </location>
</feature>
<evidence type="ECO:0000256" key="2">
    <source>
        <dbReference type="ARBA" id="ARBA00005194"/>
    </source>
</evidence>
<feature type="transmembrane region" description="Helical" evidence="13">
    <location>
        <begin position="153"/>
        <end position="172"/>
    </location>
</feature>
<keyword evidence="6 13" id="KW-1133">Transmembrane helix</keyword>
<evidence type="ECO:0000256" key="6">
    <source>
        <dbReference type="ARBA" id="ARBA00022989"/>
    </source>
</evidence>
<feature type="active site" evidence="11">
    <location>
        <position position="482"/>
    </location>
</feature>
<feature type="active site" evidence="11">
    <location>
        <position position="511"/>
    </location>
</feature>
<comment type="catalytic activity">
    <reaction evidence="9">
        <text>a very-long-chain acyl-CoA + malonyl-CoA + H(+) = a very-long-chain 3-oxoacyl-CoA + CO2 + CoA</text>
        <dbReference type="Rhea" id="RHEA:32727"/>
        <dbReference type="ChEBI" id="CHEBI:15378"/>
        <dbReference type="ChEBI" id="CHEBI:16526"/>
        <dbReference type="ChEBI" id="CHEBI:57287"/>
        <dbReference type="ChEBI" id="CHEBI:57384"/>
        <dbReference type="ChEBI" id="CHEBI:90725"/>
        <dbReference type="ChEBI" id="CHEBI:90736"/>
        <dbReference type="EC" id="2.3.1.199"/>
    </reaction>
</comment>
<feature type="active site" evidence="11">
    <location>
        <position position="314"/>
    </location>
</feature>
<evidence type="ECO:0000256" key="1">
    <source>
        <dbReference type="ARBA" id="ARBA00004370"/>
    </source>
</evidence>
<dbReference type="Pfam" id="PF08392">
    <property type="entry name" value="FAE1_CUT1_RppA"/>
    <property type="match status" value="1"/>
</dbReference>
<comment type="pathway">
    <text evidence="2 10">Lipid metabolism; fatty acid biosynthesis.</text>
</comment>
<gene>
    <name evidence="16" type="ORF">Lalb_Chr18g0044661</name>
</gene>
<name>A0A6A4P3P8_LUPAL</name>
<comment type="similarity">
    <text evidence="3 10">Belongs to the thiolase-like superfamily. Chalcone/stilbene synthases family.</text>
</comment>
<dbReference type="PANTHER" id="PTHR31561">
    <property type="entry name" value="3-KETOACYL-COA SYNTHASE"/>
    <property type="match status" value="1"/>
</dbReference>
<dbReference type="CDD" id="cd00831">
    <property type="entry name" value="CHS_like"/>
    <property type="match status" value="1"/>
</dbReference>
<dbReference type="GO" id="GO:0016020">
    <property type="term" value="C:membrane"/>
    <property type="evidence" value="ECO:0007669"/>
    <property type="project" value="UniProtKB-SubCell"/>
</dbReference>
<evidence type="ECO:0000256" key="7">
    <source>
        <dbReference type="ARBA" id="ARBA00023136"/>
    </source>
</evidence>
<feature type="domain" description="Beta-ketoacyl-[acyl-carrier-protein] synthase III C-terminal" evidence="15">
    <location>
        <begin position="477"/>
        <end position="557"/>
    </location>
</feature>
<keyword evidence="8 10" id="KW-0012">Acyltransferase</keyword>
<evidence type="ECO:0000256" key="10">
    <source>
        <dbReference type="PIRNR" id="PIRNR036417"/>
    </source>
</evidence>
<evidence type="ECO:0000256" key="4">
    <source>
        <dbReference type="ARBA" id="ARBA00022679"/>
    </source>
</evidence>
<evidence type="ECO:0000256" key="13">
    <source>
        <dbReference type="SAM" id="Phobius"/>
    </source>
</evidence>
<dbReference type="GO" id="GO:0009922">
    <property type="term" value="F:fatty acid elongase activity"/>
    <property type="evidence" value="ECO:0007669"/>
    <property type="project" value="UniProtKB-EC"/>
</dbReference>
<keyword evidence="5 13" id="KW-0812">Transmembrane</keyword>
<evidence type="ECO:0000259" key="14">
    <source>
        <dbReference type="Pfam" id="PF08392"/>
    </source>
</evidence>
<evidence type="ECO:0000256" key="5">
    <source>
        <dbReference type="ARBA" id="ARBA00022692"/>
    </source>
</evidence>